<organism evidence="1 2">
    <name type="scientific">Sphaeroforma arctica JP610</name>
    <dbReference type="NCBI Taxonomy" id="667725"/>
    <lineage>
        <taxon>Eukaryota</taxon>
        <taxon>Ichthyosporea</taxon>
        <taxon>Ichthyophonida</taxon>
        <taxon>Sphaeroforma</taxon>
    </lineage>
</organism>
<feature type="non-terminal residue" evidence="1">
    <location>
        <position position="1"/>
    </location>
</feature>
<dbReference type="EMBL" id="KQ248869">
    <property type="protein sequence ID" value="KNC71406.1"/>
    <property type="molecule type" value="Genomic_DNA"/>
</dbReference>
<dbReference type="Proteomes" id="UP000054560">
    <property type="component" value="Unassembled WGS sequence"/>
</dbReference>
<dbReference type="GeneID" id="25916558"/>
<evidence type="ECO:0000313" key="1">
    <source>
        <dbReference type="EMBL" id="KNC71406.1"/>
    </source>
</evidence>
<protein>
    <submittedName>
        <fullName evidence="1">Uncharacterized protein</fullName>
    </submittedName>
</protein>
<dbReference type="AlphaFoldDB" id="A0A0L0F465"/>
<keyword evidence="2" id="KW-1185">Reference proteome</keyword>
<accession>A0A0L0F465</accession>
<gene>
    <name evidence="1" type="ORF">SARC_16054</name>
</gene>
<proteinExistence type="predicted"/>
<name>A0A0L0F465_9EUKA</name>
<evidence type="ECO:0000313" key="2">
    <source>
        <dbReference type="Proteomes" id="UP000054560"/>
    </source>
</evidence>
<feature type="non-terminal residue" evidence="1">
    <location>
        <position position="74"/>
    </location>
</feature>
<sequence>IIGQLSYAAVSTLADFGQVFGYHWDNKENKLLEAPKPKELDVTEFTLNLTGVSLSLVGRESVTHVRMAEGAKVQ</sequence>
<dbReference type="RefSeq" id="XP_014145308.1">
    <property type="nucleotide sequence ID" value="XM_014289833.1"/>
</dbReference>
<reference evidence="1 2" key="1">
    <citation type="submission" date="2011-02" db="EMBL/GenBank/DDBJ databases">
        <title>The Genome Sequence of Sphaeroforma arctica JP610.</title>
        <authorList>
            <consortium name="The Broad Institute Genome Sequencing Platform"/>
            <person name="Russ C."/>
            <person name="Cuomo C."/>
            <person name="Young S.K."/>
            <person name="Zeng Q."/>
            <person name="Gargeya S."/>
            <person name="Alvarado L."/>
            <person name="Berlin A."/>
            <person name="Chapman S.B."/>
            <person name="Chen Z."/>
            <person name="Freedman E."/>
            <person name="Gellesch M."/>
            <person name="Goldberg J."/>
            <person name="Griggs A."/>
            <person name="Gujja S."/>
            <person name="Heilman E."/>
            <person name="Heiman D."/>
            <person name="Howarth C."/>
            <person name="Mehta T."/>
            <person name="Neiman D."/>
            <person name="Pearson M."/>
            <person name="Roberts A."/>
            <person name="Saif S."/>
            <person name="Shea T."/>
            <person name="Shenoy N."/>
            <person name="Sisk P."/>
            <person name="Stolte C."/>
            <person name="Sykes S."/>
            <person name="White J."/>
            <person name="Yandava C."/>
            <person name="Burger G."/>
            <person name="Gray M.W."/>
            <person name="Holland P.W.H."/>
            <person name="King N."/>
            <person name="Lang F.B.F."/>
            <person name="Roger A.J."/>
            <person name="Ruiz-Trillo I."/>
            <person name="Haas B."/>
            <person name="Nusbaum C."/>
            <person name="Birren B."/>
        </authorList>
    </citation>
    <scope>NUCLEOTIDE SEQUENCE [LARGE SCALE GENOMIC DNA]</scope>
    <source>
        <strain evidence="1 2">JP610</strain>
    </source>
</reference>